<dbReference type="KEGG" id="vg:77930635"/>
<comment type="function">
    <text evidence="9">Integrase is necessary for integration of the phage into the host genome by site-specific recombination. In conjunction with excisionase, integrase is also necessary for excision of the prophage from the host genome.</text>
</comment>
<evidence type="ECO:0000256" key="7">
    <source>
        <dbReference type="ARBA" id="ARBA00023195"/>
    </source>
</evidence>
<proteinExistence type="inferred from homology"/>
<dbReference type="PANTHER" id="PTHR30629:SF2">
    <property type="entry name" value="PROPHAGE INTEGRASE INTS-RELATED"/>
    <property type="match status" value="1"/>
</dbReference>
<dbReference type="SUPFAM" id="SSF56349">
    <property type="entry name" value="DNA breaking-rejoining enzymes"/>
    <property type="match status" value="1"/>
</dbReference>
<evidence type="ECO:0000256" key="2">
    <source>
        <dbReference type="ARBA" id="ARBA00016082"/>
    </source>
</evidence>
<feature type="domain" description="Tyr recombinase" evidence="10">
    <location>
        <begin position="174"/>
        <end position="374"/>
    </location>
</feature>
<dbReference type="InterPro" id="IPR013762">
    <property type="entry name" value="Integrase-like_cat_sf"/>
</dbReference>
<dbReference type="InterPro" id="IPR002104">
    <property type="entry name" value="Integrase_catalytic"/>
</dbReference>
<dbReference type="Proteomes" id="UP000325796">
    <property type="component" value="Segment"/>
</dbReference>
<dbReference type="InterPro" id="IPR010998">
    <property type="entry name" value="Integrase_recombinase_N"/>
</dbReference>
<dbReference type="GO" id="GO:0046718">
    <property type="term" value="P:symbiont entry into host cell"/>
    <property type="evidence" value="ECO:0007669"/>
    <property type="project" value="UniProtKB-KW"/>
</dbReference>
<dbReference type="Gene3D" id="1.10.150.130">
    <property type="match status" value="1"/>
</dbReference>
<evidence type="ECO:0000256" key="8">
    <source>
        <dbReference type="ARBA" id="ARBA00023296"/>
    </source>
</evidence>
<reference evidence="11 12" key="1">
    <citation type="submission" date="2019-09" db="EMBL/GenBank/DDBJ databases">
        <authorList>
            <person name="Scherer A.E."/>
            <person name="Alayouni A."/>
            <person name="Blackmon D.M."/>
            <person name="Cruz D.E."/>
            <person name="Esteban-Lopez J.D."/>
            <person name="Fernandez D.J."/>
            <person name="Hull S."/>
            <person name="Irizarry A."/>
            <person name="Lwin N."/>
            <person name="Perkins J."/>
            <person name="Pincus L.M."/>
            <person name="Prome N.A."/>
            <person name="Saeed S."/>
            <person name="Solares N."/>
            <person name="Zou W."/>
            <person name="Ball S.L."/>
            <person name="Garlena R.A."/>
            <person name="Russell D.A."/>
            <person name="Pope W.H."/>
            <person name="Jacobs-Sera D."/>
            <person name="Hatfull G.F."/>
        </authorList>
    </citation>
    <scope>NUCLEOTIDE SEQUENCE [LARGE SCALE GENOMIC DNA]</scope>
</reference>
<evidence type="ECO:0000313" key="11">
    <source>
        <dbReference type="EMBL" id="QFP97005.1"/>
    </source>
</evidence>
<keyword evidence="8" id="KW-1160">Virus entry into host cell</keyword>
<keyword evidence="3" id="KW-0808">Transferase</keyword>
<dbReference type="PROSITE" id="PS51898">
    <property type="entry name" value="TYR_RECOMBINASE"/>
    <property type="match status" value="1"/>
</dbReference>
<dbReference type="RefSeq" id="YP_010654743.1">
    <property type="nucleotide sequence ID" value="NC_070815.1"/>
</dbReference>
<keyword evidence="5" id="KW-0238">DNA-binding</keyword>
<evidence type="ECO:0000313" key="12">
    <source>
        <dbReference type="Proteomes" id="UP000325796"/>
    </source>
</evidence>
<evidence type="ECO:0000259" key="10">
    <source>
        <dbReference type="PROSITE" id="PS51898"/>
    </source>
</evidence>
<dbReference type="GO" id="GO:0075713">
    <property type="term" value="P:establishment of integrated proviral latency"/>
    <property type="evidence" value="ECO:0007669"/>
    <property type="project" value="UniProtKB-KW"/>
</dbReference>
<dbReference type="InterPro" id="IPR011010">
    <property type="entry name" value="DNA_brk_join_enz"/>
</dbReference>
<comment type="similarity">
    <text evidence="1">Belongs to the 'phage' integrase family.</text>
</comment>
<dbReference type="GO" id="GO:0003677">
    <property type="term" value="F:DNA binding"/>
    <property type="evidence" value="ECO:0007669"/>
    <property type="project" value="UniProtKB-KW"/>
</dbReference>
<protein>
    <recommendedName>
        <fullName evidence="2">Integrase</fullName>
    </recommendedName>
</protein>
<dbReference type="GO" id="GO:0006310">
    <property type="term" value="P:DNA recombination"/>
    <property type="evidence" value="ECO:0007669"/>
    <property type="project" value="UniProtKB-KW"/>
</dbReference>
<accession>A0A5P8DDG9</accession>
<name>A0A5P8DDG9_9CAUD</name>
<evidence type="ECO:0000256" key="6">
    <source>
        <dbReference type="ARBA" id="ARBA00023172"/>
    </source>
</evidence>
<dbReference type="CDD" id="cd00397">
    <property type="entry name" value="DNA_BRE_C"/>
    <property type="match status" value="1"/>
</dbReference>
<dbReference type="Gene3D" id="1.10.443.10">
    <property type="entry name" value="Intergrase catalytic core"/>
    <property type="match status" value="1"/>
</dbReference>
<keyword evidence="4" id="KW-0229">DNA integration</keyword>
<dbReference type="GO" id="GO:0015074">
    <property type="term" value="P:DNA integration"/>
    <property type="evidence" value="ECO:0007669"/>
    <property type="project" value="UniProtKB-KW"/>
</dbReference>
<evidence type="ECO:0000256" key="5">
    <source>
        <dbReference type="ARBA" id="ARBA00023125"/>
    </source>
</evidence>
<keyword evidence="12" id="KW-1185">Reference proteome</keyword>
<dbReference type="GO" id="GO:0044826">
    <property type="term" value="P:viral genome integration into host DNA"/>
    <property type="evidence" value="ECO:0007669"/>
    <property type="project" value="UniProtKB-KW"/>
</dbReference>
<sequence length="389" mass="42519">MARPPLPLGTWGKITRKETAPGRWRARAQYRDFDGVTRPVERYGKSGAAAERALVEALRDRAAARGDIINRDTTIAALATAWIASRVAEDALREQSVEQYQSAIDKHIVPALGRVRIGEVGVGILDRFLEGISSAAVAKRCRVVLTGMFGLAARHDAIDHNPVRETVSRAQKRIPVRAMTVGEVAVMRARVAAWAGANASGPPRGQDLPDILDAMLGTGARIGEVLAIRKEDLDLRSNPPTVVITGTIVGNKRQPAPKTDYSYRRLILPSFVAAALRRQLARNLPTDDLHLVFPSRTGGPRMGNNVRRQLREARGDDFDWVTPKVYRKTVATAIDRAADIETAARQLGHSRSTTTQAHYVERLLVAPDVRDVLDEFGPVSRGFSVGDVS</sequence>
<evidence type="ECO:0000256" key="1">
    <source>
        <dbReference type="ARBA" id="ARBA00008857"/>
    </source>
</evidence>
<keyword evidence="6" id="KW-0233">DNA recombination</keyword>
<dbReference type="EMBL" id="MN428057">
    <property type="protein sequence ID" value="QFP97005.1"/>
    <property type="molecule type" value="Genomic_DNA"/>
</dbReference>
<evidence type="ECO:0000256" key="4">
    <source>
        <dbReference type="ARBA" id="ARBA00022908"/>
    </source>
</evidence>
<dbReference type="GO" id="GO:0016740">
    <property type="term" value="F:transferase activity"/>
    <property type="evidence" value="ECO:0007669"/>
    <property type="project" value="UniProtKB-KW"/>
</dbReference>
<dbReference type="Pfam" id="PF00589">
    <property type="entry name" value="Phage_integrase"/>
    <property type="match status" value="1"/>
</dbReference>
<dbReference type="InterPro" id="IPR050808">
    <property type="entry name" value="Phage_Integrase"/>
</dbReference>
<organism evidence="11 12">
    <name type="scientific">Gordonia phage Suerte</name>
    <dbReference type="NCBI Taxonomy" id="2652883"/>
    <lineage>
        <taxon>Viruses</taxon>
        <taxon>Duplodnaviria</taxon>
        <taxon>Heunggongvirae</taxon>
        <taxon>Uroviricota</taxon>
        <taxon>Caudoviricetes</taxon>
        <taxon>Beenievirus</taxon>
        <taxon>Beenievirus suerte</taxon>
    </lineage>
</organism>
<gene>
    <name evidence="11" type="primary">34</name>
    <name evidence="11" type="ORF">SEA_SUERTE_34</name>
</gene>
<evidence type="ECO:0000256" key="9">
    <source>
        <dbReference type="ARBA" id="ARBA00049605"/>
    </source>
</evidence>
<evidence type="ECO:0000256" key="3">
    <source>
        <dbReference type="ARBA" id="ARBA00022679"/>
    </source>
</evidence>
<keyword evidence="7" id="KW-1179">Viral genome integration</keyword>
<dbReference type="PANTHER" id="PTHR30629">
    <property type="entry name" value="PROPHAGE INTEGRASE"/>
    <property type="match status" value="1"/>
</dbReference>
<dbReference type="GeneID" id="77930635"/>